<feature type="signal peptide" evidence="1">
    <location>
        <begin position="1"/>
        <end position="29"/>
    </location>
</feature>
<feature type="domain" description="Beta-lactamase-related" evidence="2">
    <location>
        <begin position="53"/>
        <end position="415"/>
    </location>
</feature>
<dbReference type="EMBL" id="JAAKGT010000014">
    <property type="protein sequence ID" value="NGM52133.1"/>
    <property type="molecule type" value="Genomic_DNA"/>
</dbReference>
<dbReference type="PANTHER" id="PTHR43283:SF3">
    <property type="entry name" value="BETA-LACTAMASE FAMILY PROTEIN (AFU_ORTHOLOGUE AFUA_5G07500)"/>
    <property type="match status" value="1"/>
</dbReference>
<keyword evidence="1" id="KW-0732">Signal</keyword>
<dbReference type="InterPro" id="IPR050789">
    <property type="entry name" value="Diverse_Enzym_Activities"/>
</dbReference>
<evidence type="ECO:0000313" key="3">
    <source>
        <dbReference type="EMBL" id="NGM52133.1"/>
    </source>
</evidence>
<dbReference type="RefSeq" id="WP_165262203.1">
    <property type="nucleotide sequence ID" value="NZ_JAAKGT010000014.1"/>
</dbReference>
<dbReference type="Gene3D" id="3.40.710.10">
    <property type="entry name" value="DD-peptidase/beta-lactamase superfamily"/>
    <property type="match status" value="1"/>
</dbReference>
<dbReference type="InterPro" id="IPR012338">
    <property type="entry name" value="Beta-lactam/transpept-like"/>
</dbReference>
<protein>
    <submittedName>
        <fullName evidence="3">Beta-lactamase family protein</fullName>
    </submittedName>
</protein>
<organism evidence="3">
    <name type="scientific">Caulobacter sp. 602-2</name>
    <dbReference type="NCBI Taxonomy" id="2710887"/>
    <lineage>
        <taxon>Bacteria</taxon>
        <taxon>Pseudomonadati</taxon>
        <taxon>Pseudomonadota</taxon>
        <taxon>Alphaproteobacteria</taxon>
        <taxon>Caulobacterales</taxon>
        <taxon>Caulobacteraceae</taxon>
        <taxon>Caulobacter</taxon>
    </lineage>
</organism>
<dbReference type="PANTHER" id="PTHR43283">
    <property type="entry name" value="BETA-LACTAMASE-RELATED"/>
    <property type="match status" value="1"/>
</dbReference>
<proteinExistence type="predicted"/>
<evidence type="ECO:0000259" key="2">
    <source>
        <dbReference type="Pfam" id="PF00144"/>
    </source>
</evidence>
<dbReference type="AlphaFoldDB" id="A0A6G4R339"/>
<dbReference type="SUPFAM" id="SSF56601">
    <property type="entry name" value="beta-lactamase/transpeptidase-like"/>
    <property type="match status" value="1"/>
</dbReference>
<dbReference type="InterPro" id="IPR001466">
    <property type="entry name" value="Beta-lactam-related"/>
</dbReference>
<comment type="caution">
    <text evidence="3">The sequence shown here is derived from an EMBL/GenBank/DDBJ whole genome shotgun (WGS) entry which is preliminary data.</text>
</comment>
<sequence>MARQGSGRRFGLATALALSLAWSGAPALAAPKDHLVAAAPESVGVSPERLKRLDALMTDLVATGHLPGATTMLVRHGKVVSFETYGARGFGGPPMTKDTIFRIYSQTKPVTGVAMMILFEEGKWSLDDPVTKYVPEFANLRVYKGVNADGSFVTEAADRPPTMREIMSHTGGFAYGLVPNNPIDKAYVSTGVLGSKSGQEFVEKVAKLPLVGPPGKQWKYSVAVDIQGFIVEKLSGQSLPDFMQARIFDPLKMKDTGFWLPAEKADRLASLYMWNGKEQKIQPADGFMVLDVTKPPVVASGGGGLVSTNADYARFCQMLLNGGELDGARILSPATVKLMASDHLPDAILDDPKAEFSKASGKGFGLDFMVITDPARAGTLAGKGTYSWGGAAGTWFWIDPENDLFFLGMIHVLAKDGDPALRDLGDRASTLVYQALINPEK</sequence>
<gene>
    <name evidence="3" type="ORF">G5B46_21190</name>
</gene>
<accession>A0A6G4R339</accession>
<feature type="chain" id="PRO_5026147415" evidence="1">
    <location>
        <begin position="30"/>
        <end position="441"/>
    </location>
</feature>
<reference evidence="3" key="1">
    <citation type="submission" date="2020-02" db="EMBL/GenBank/DDBJ databases">
        <authorList>
            <person name="Gao J."/>
            <person name="Sun J."/>
        </authorList>
    </citation>
    <scope>NUCLEOTIDE SEQUENCE</scope>
    <source>
        <strain evidence="3">602-2</strain>
    </source>
</reference>
<evidence type="ECO:0000256" key="1">
    <source>
        <dbReference type="SAM" id="SignalP"/>
    </source>
</evidence>
<dbReference type="Pfam" id="PF00144">
    <property type="entry name" value="Beta-lactamase"/>
    <property type="match status" value="1"/>
</dbReference>
<name>A0A6G4R339_9CAUL</name>